<dbReference type="EC" id="2.7.7.-" evidence="8"/>
<evidence type="ECO:0000256" key="5">
    <source>
        <dbReference type="ARBA" id="ARBA00022741"/>
    </source>
</evidence>
<feature type="binding site" evidence="8">
    <location>
        <position position="146"/>
    </location>
    <ligand>
        <name>ATP</name>
        <dbReference type="ChEBI" id="CHEBI:30616"/>
    </ligand>
</feature>
<evidence type="ECO:0000256" key="7">
    <source>
        <dbReference type="ARBA" id="ARBA00022842"/>
    </source>
</evidence>
<dbReference type="GO" id="GO:0005524">
    <property type="term" value="F:ATP binding"/>
    <property type="evidence" value="ECO:0007669"/>
    <property type="project" value="UniProtKB-UniRule"/>
</dbReference>
<feature type="binding site" evidence="8">
    <location>
        <position position="110"/>
    </location>
    <ligand>
        <name>ATP</name>
        <dbReference type="ChEBI" id="CHEBI:30616"/>
    </ligand>
</feature>
<keyword evidence="3 8" id="KW-0548">Nucleotidyltransferase</keyword>
<protein>
    <recommendedName>
        <fullName evidence="8">Protein nucleotidyltransferase YdiU</fullName>
        <ecNumber evidence="8">2.7.7.-</ecNumber>
    </recommendedName>
    <alternativeName>
        <fullName evidence="8">Protein adenylyltransferase YdiU</fullName>
        <ecNumber evidence="8">2.7.7.108</ecNumber>
    </alternativeName>
    <alternativeName>
        <fullName evidence="8">Protein uridylyltransferase YdiU</fullName>
        <ecNumber evidence="8">2.7.7.-</ecNumber>
    </alternativeName>
</protein>
<dbReference type="AlphaFoldDB" id="A0A0A1VS60"/>
<keyword evidence="2 8" id="KW-0808">Transferase</keyword>
<comment type="caution">
    <text evidence="9">The sequence shown here is derived from an EMBL/GenBank/DDBJ whole genome shotgun (WGS) entry which is preliminary data.</text>
</comment>
<comment type="catalytic activity">
    <reaction evidence="8">
        <text>L-seryl-[protein] + UTP = O-(5'-uridylyl)-L-seryl-[protein] + diphosphate</text>
        <dbReference type="Rhea" id="RHEA:64604"/>
        <dbReference type="Rhea" id="RHEA-COMP:9863"/>
        <dbReference type="Rhea" id="RHEA-COMP:16635"/>
        <dbReference type="ChEBI" id="CHEBI:29999"/>
        <dbReference type="ChEBI" id="CHEBI:33019"/>
        <dbReference type="ChEBI" id="CHEBI:46398"/>
        <dbReference type="ChEBI" id="CHEBI:156051"/>
    </reaction>
</comment>
<dbReference type="Pfam" id="PF02696">
    <property type="entry name" value="SelO"/>
    <property type="match status" value="1"/>
</dbReference>
<dbReference type="PANTHER" id="PTHR12153:SF15">
    <property type="entry name" value="PROTEIN ADENYLYLTRANSFERASE SELO, MITOCHONDRIAL"/>
    <property type="match status" value="1"/>
</dbReference>
<dbReference type="GO" id="GO:0030145">
    <property type="term" value="F:manganese ion binding"/>
    <property type="evidence" value="ECO:0007669"/>
    <property type="project" value="UniProtKB-UniRule"/>
</dbReference>
<feature type="binding site" evidence="8">
    <location>
        <position position="133"/>
    </location>
    <ligand>
        <name>ATP</name>
        <dbReference type="ChEBI" id="CHEBI:30616"/>
    </ligand>
</feature>
<evidence type="ECO:0000256" key="8">
    <source>
        <dbReference type="HAMAP-Rule" id="MF_00692"/>
    </source>
</evidence>
<accession>A0A0A1VS60</accession>
<dbReference type="EC" id="2.7.7.108" evidence="8"/>
<comment type="cofactor">
    <cofactor evidence="8">
        <name>Mg(2+)</name>
        <dbReference type="ChEBI" id="CHEBI:18420"/>
    </cofactor>
    <cofactor evidence="8">
        <name>Mn(2+)</name>
        <dbReference type="ChEBI" id="CHEBI:29035"/>
    </cofactor>
</comment>
<feature type="binding site" evidence="8">
    <location>
        <position position="145"/>
    </location>
    <ligand>
        <name>ATP</name>
        <dbReference type="ChEBI" id="CHEBI:30616"/>
    </ligand>
</feature>
<name>A0A0A1VS60_MICAE</name>
<evidence type="ECO:0000313" key="10">
    <source>
        <dbReference type="Proteomes" id="UP000030321"/>
    </source>
</evidence>
<dbReference type="RefSeq" id="WP_238567774.1">
    <property type="nucleotide sequence ID" value="NZ_BBPA01000022.1"/>
</dbReference>
<gene>
    <name evidence="8" type="primary">ydiU</name>
    <name evidence="8" type="synonym">selO</name>
    <name evidence="9" type="ORF">N44_01128</name>
</gene>
<dbReference type="EMBL" id="BBPA01000022">
    <property type="protein sequence ID" value="GAL92570.1"/>
    <property type="molecule type" value="Genomic_DNA"/>
</dbReference>
<dbReference type="InterPro" id="IPR003846">
    <property type="entry name" value="SelO"/>
</dbReference>
<feature type="binding site" evidence="8">
    <location>
        <position position="206"/>
    </location>
    <ligand>
        <name>ATP</name>
        <dbReference type="ChEBI" id="CHEBI:30616"/>
    </ligand>
</feature>
<dbReference type="Proteomes" id="UP000030321">
    <property type="component" value="Unassembled WGS sequence"/>
</dbReference>
<proteinExistence type="inferred from homology"/>
<keyword evidence="4 8" id="KW-0479">Metal-binding</keyword>
<keyword evidence="7 8" id="KW-0460">Magnesium</keyword>
<feature type="binding site" evidence="8">
    <location>
        <position position="113"/>
    </location>
    <ligand>
        <name>ATP</name>
        <dbReference type="ChEBI" id="CHEBI:30616"/>
    </ligand>
</feature>
<comment type="catalytic activity">
    <reaction evidence="8">
        <text>L-tyrosyl-[protein] + ATP = O-(5'-adenylyl)-L-tyrosyl-[protein] + diphosphate</text>
        <dbReference type="Rhea" id="RHEA:54288"/>
        <dbReference type="Rhea" id="RHEA-COMP:10136"/>
        <dbReference type="Rhea" id="RHEA-COMP:13846"/>
        <dbReference type="ChEBI" id="CHEBI:30616"/>
        <dbReference type="ChEBI" id="CHEBI:33019"/>
        <dbReference type="ChEBI" id="CHEBI:46858"/>
        <dbReference type="ChEBI" id="CHEBI:83624"/>
        <dbReference type="EC" id="2.7.7.108"/>
    </reaction>
</comment>
<dbReference type="PANTHER" id="PTHR12153">
    <property type="entry name" value="SELENOPROTEIN O"/>
    <property type="match status" value="1"/>
</dbReference>
<feature type="binding site" evidence="8">
    <location>
        <position position="286"/>
    </location>
    <ligand>
        <name>ATP</name>
        <dbReference type="ChEBI" id="CHEBI:30616"/>
    </ligand>
</feature>
<dbReference type="HAMAP" id="MF_00692">
    <property type="entry name" value="SelO"/>
    <property type="match status" value="1"/>
</dbReference>
<feature type="active site" description="Proton acceptor" evidence="8">
    <location>
        <position position="276"/>
    </location>
</feature>
<feature type="binding site" evidence="8">
    <location>
        <position position="286"/>
    </location>
    <ligand>
        <name>Mg(2+)</name>
        <dbReference type="ChEBI" id="CHEBI:18420"/>
    </ligand>
</feature>
<reference evidence="10" key="1">
    <citation type="journal article" date="2015" name="Genome">
        <title>Whole Genome Sequence of the Non-Microcystin-Producing Microcystis aeruginosa Strain NIES-44.</title>
        <authorList>
            <person name="Okano K."/>
            <person name="Miyata N."/>
            <person name="Ozaki Y."/>
        </authorList>
    </citation>
    <scope>NUCLEOTIDE SEQUENCE [LARGE SCALE GENOMIC DNA]</scope>
    <source>
        <strain evidence="10">NIES-44</strain>
    </source>
</reference>
<comment type="catalytic activity">
    <reaction evidence="8">
        <text>L-threonyl-[protein] + ATP = 3-O-(5'-adenylyl)-L-threonyl-[protein] + diphosphate</text>
        <dbReference type="Rhea" id="RHEA:54292"/>
        <dbReference type="Rhea" id="RHEA-COMP:11060"/>
        <dbReference type="Rhea" id="RHEA-COMP:13847"/>
        <dbReference type="ChEBI" id="CHEBI:30013"/>
        <dbReference type="ChEBI" id="CHEBI:30616"/>
        <dbReference type="ChEBI" id="CHEBI:33019"/>
        <dbReference type="ChEBI" id="CHEBI:138113"/>
        <dbReference type="EC" id="2.7.7.108"/>
    </reaction>
</comment>
<keyword evidence="6 8" id="KW-0067">ATP-binding</keyword>
<dbReference type="NCBIfam" id="NF000658">
    <property type="entry name" value="PRK00029.1"/>
    <property type="match status" value="1"/>
</dbReference>
<comment type="catalytic activity">
    <reaction evidence="8">
        <text>L-seryl-[protein] + ATP = 3-O-(5'-adenylyl)-L-seryl-[protein] + diphosphate</text>
        <dbReference type="Rhea" id="RHEA:58120"/>
        <dbReference type="Rhea" id="RHEA-COMP:9863"/>
        <dbReference type="Rhea" id="RHEA-COMP:15073"/>
        <dbReference type="ChEBI" id="CHEBI:29999"/>
        <dbReference type="ChEBI" id="CHEBI:30616"/>
        <dbReference type="ChEBI" id="CHEBI:33019"/>
        <dbReference type="ChEBI" id="CHEBI:142516"/>
        <dbReference type="EC" id="2.7.7.108"/>
    </reaction>
</comment>
<comment type="catalytic activity">
    <reaction evidence="8">
        <text>L-tyrosyl-[protein] + UTP = O-(5'-uridylyl)-L-tyrosyl-[protein] + diphosphate</text>
        <dbReference type="Rhea" id="RHEA:83887"/>
        <dbReference type="Rhea" id="RHEA-COMP:10136"/>
        <dbReference type="Rhea" id="RHEA-COMP:20238"/>
        <dbReference type="ChEBI" id="CHEBI:33019"/>
        <dbReference type="ChEBI" id="CHEBI:46398"/>
        <dbReference type="ChEBI" id="CHEBI:46858"/>
        <dbReference type="ChEBI" id="CHEBI:90602"/>
    </reaction>
</comment>
<feature type="binding site" evidence="8">
    <location>
        <position position="199"/>
    </location>
    <ligand>
        <name>ATP</name>
        <dbReference type="ChEBI" id="CHEBI:30616"/>
    </ligand>
</feature>
<evidence type="ECO:0000256" key="6">
    <source>
        <dbReference type="ARBA" id="ARBA00022840"/>
    </source>
</evidence>
<keyword evidence="5 8" id="KW-0547">Nucleotide-binding</keyword>
<comment type="function">
    <text evidence="8">Nucleotidyltransferase involved in the post-translational modification of proteins. It can catalyze the addition of adenosine monophosphate (AMP) or uridine monophosphate (UMP) to a protein, resulting in modifications known as AMPylation and UMPylation.</text>
</comment>
<feature type="binding site" evidence="8">
    <location>
        <position position="277"/>
    </location>
    <ligand>
        <name>Mg(2+)</name>
        <dbReference type="ChEBI" id="CHEBI:18420"/>
    </ligand>
</feature>
<comment type="catalytic activity">
    <reaction evidence="8">
        <text>L-histidyl-[protein] + UTP = N(tele)-(5'-uridylyl)-L-histidyl-[protein] + diphosphate</text>
        <dbReference type="Rhea" id="RHEA:83891"/>
        <dbReference type="Rhea" id="RHEA-COMP:9745"/>
        <dbReference type="Rhea" id="RHEA-COMP:20239"/>
        <dbReference type="ChEBI" id="CHEBI:29979"/>
        <dbReference type="ChEBI" id="CHEBI:33019"/>
        <dbReference type="ChEBI" id="CHEBI:46398"/>
        <dbReference type="ChEBI" id="CHEBI:233474"/>
    </reaction>
</comment>
<evidence type="ECO:0000313" key="9">
    <source>
        <dbReference type="EMBL" id="GAL92570.1"/>
    </source>
</evidence>
<organism evidence="9 10">
    <name type="scientific">Microcystis aeruginosa NIES-44</name>
    <dbReference type="NCBI Taxonomy" id="449439"/>
    <lineage>
        <taxon>Bacteria</taxon>
        <taxon>Bacillati</taxon>
        <taxon>Cyanobacteriota</taxon>
        <taxon>Cyanophyceae</taxon>
        <taxon>Oscillatoriophycideae</taxon>
        <taxon>Chroococcales</taxon>
        <taxon>Microcystaceae</taxon>
        <taxon>Microcystis</taxon>
    </lineage>
</organism>
<sequence length="491" mass="56260">MAIFITLSPQSSIDTTTMTDHLTNPFLSLPYESAMQDLGDQYYDQVAAADFPGHILRFRNDALLPLVGIQPELTLDEHFIEAFAKFQSLTPFLALRYHGYQFGEYNPFLGDGRGFLYGQVRGIDGKLYDFGTKGSGRTPYSRHADGRLTLKGGVREVLAGEALRGLGVNTSRCLSLVETGESLWRGDEPSPTRSSVMIRVSNSHIRFGTFERLFHIKRSDLIKRLLDHLIIYYYPEIDPQDSDRYLKFYATLSERTAKLAAQWMAAGFCHGVLNTDNMSITGESFDYGPYAFIPSYNPQFTAAYFDYGGRYSYGNQPFICRLNLELLQSPLAMVASLLELDLALANYDQHYNFYYQKMMLKKLGFEDIFTPESALLVSKTVEVLQETGLGYHDFFYQLSEQFNYGWRENSSLILENMDLPKADWQRWRELYSLVLNQLPSDSLAQIGDTLTHYNPKTALLRPLIESVWEAITYKDDWQPFQELVIKLQNKQ</sequence>
<keyword evidence="8" id="KW-0464">Manganese</keyword>
<evidence type="ECO:0000256" key="2">
    <source>
        <dbReference type="ARBA" id="ARBA00022679"/>
    </source>
</evidence>
<comment type="similarity">
    <text evidence="1 8">Belongs to the SELO family.</text>
</comment>
<evidence type="ECO:0000256" key="1">
    <source>
        <dbReference type="ARBA" id="ARBA00009747"/>
    </source>
</evidence>
<dbReference type="GO" id="GO:0070733">
    <property type="term" value="F:AMPylase activity"/>
    <property type="evidence" value="ECO:0007669"/>
    <property type="project" value="UniProtKB-EC"/>
</dbReference>
<evidence type="ECO:0000256" key="4">
    <source>
        <dbReference type="ARBA" id="ARBA00022723"/>
    </source>
</evidence>
<dbReference type="GO" id="GO:0000287">
    <property type="term" value="F:magnesium ion binding"/>
    <property type="evidence" value="ECO:0007669"/>
    <property type="project" value="UniProtKB-UniRule"/>
</dbReference>
<evidence type="ECO:0000256" key="3">
    <source>
        <dbReference type="ARBA" id="ARBA00022695"/>
    </source>
</evidence>
<feature type="binding site" evidence="8">
    <location>
        <position position="112"/>
    </location>
    <ligand>
        <name>ATP</name>
        <dbReference type="ChEBI" id="CHEBI:30616"/>
    </ligand>
</feature>